<feature type="transmembrane region" description="Helical" evidence="11">
    <location>
        <begin position="12"/>
        <end position="31"/>
    </location>
</feature>
<name>A0A1Z1MJ44_9FLOR</name>
<dbReference type="PANTHER" id="PTHR30153">
    <property type="entry name" value="REPLICATIVE DNA HELICASE DNAB"/>
    <property type="match status" value="1"/>
</dbReference>
<keyword evidence="2" id="KW-0235">DNA replication</keyword>
<keyword evidence="13" id="KW-0150">Chloroplast</keyword>
<dbReference type="AlphaFoldDB" id="A0A1Z1MJ44"/>
<dbReference type="SUPFAM" id="SSF48024">
    <property type="entry name" value="N-terminal domain of DnaB helicase"/>
    <property type="match status" value="1"/>
</dbReference>
<evidence type="ECO:0000256" key="4">
    <source>
        <dbReference type="ARBA" id="ARBA00022801"/>
    </source>
</evidence>
<evidence type="ECO:0000256" key="3">
    <source>
        <dbReference type="ARBA" id="ARBA00022741"/>
    </source>
</evidence>
<proteinExistence type="inferred from homology"/>
<dbReference type="PANTHER" id="PTHR30153:SF2">
    <property type="entry name" value="REPLICATIVE DNA HELICASE"/>
    <property type="match status" value="1"/>
</dbReference>
<evidence type="ECO:0000256" key="5">
    <source>
        <dbReference type="ARBA" id="ARBA00022806"/>
    </source>
</evidence>
<dbReference type="InterPro" id="IPR007694">
    <property type="entry name" value="DNA_helicase_DnaB-like_C"/>
</dbReference>
<evidence type="ECO:0000313" key="13">
    <source>
        <dbReference type="EMBL" id="ARW66073.1"/>
    </source>
</evidence>
<dbReference type="InterPro" id="IPR027417">
    <property type="entry name" value="P-loop_NTPase"/>
</dbReference>
<keyword evidence="3" id="KW-0547">Nucleotide-binding</keyword>
<keyword evidence="7" id="KW-0238">DNA-binding</keyword>
<dbReference type="GO" id="GO:0006260">
    <property type="term" value="P:DNA replication"/>
    <property type="evidence" value="ECO:0007669"/>
    <property type="project" value="UniProtKB-KW"/>
</dbReference>
<gene>
    <name evidence="13" type="primary">dnaB</name>
</gene>
<dbReference type="RefSeq" id="YP_009396887.1">
    <property type="nucleotide sequence ID" value="NC_035284.1"/>
</dbReference>
<comment type="catalytic activity">
    <reaction evidence="10">
        <text>ATP + H2O = ADP + phosphate + H(+)</text>
        <dbReference type="Rhea" id="RHEA:13065"/>
        <dbReference type="ChEBI" id="CHEBI:15377"/>
        <dbReference type="ChEBI" id="CHEBI:15378"/>
        <dbReference type="ChEBI" id="CHEBI:30616"/>
        <dbReference type="ChEBI" id="CHEBI:43474"/>
        <dbReference type="ChEBI" id="CHEBI:456216"/>
        <dbReference type="EC" id="5.6.2.3"/>
    </reaction>
</comment>
<dbReference type="EMBL" id="MF101440">
    <property type="protein sequence ID" value="ARW66073.1"/>
    <property type="molecule type" value="Genomic_DNA"/>
</dbReference>
<dbReference type="SUPFAM" id="SSF52540">
    <property type="entry name" value="P-loop containing nucleoside triphosphate hydrolases"/>
    <property type="match status" value="1"/>
</dbReference>
<keyword evidence="11" id="KW-0472">Membrane</keyword>
<evidence type="ECO:0000259" key="12">
    <source>
        <dbReference type="PROSITE" id="PS51199"/>
    </source>
</evidence>
<dbReference type="GO" id="GO:0005829">
    <property type="term" value="C:cytosol"/>
    <property type="evidence" value="ECO:0007669"/>
    <property type="project" value="TreeGrafter"/>
</dbReference>
<dbReference type="GO" id="GO:0003677">
    <property type="term" value="F:DNA binding"/>
    <property type="evidence" value="ECO:0007669"/>
    <property type="project" value="UniProtKB-KW"/>
</dbReference>
<dbReference type="InterPro" id="IPR036185">
    <property type="entry name" value="DNA_heli_DnaB-like_N_sf"/>
</dbReference>
<feature type="domain" description="SF4 helicase" evidence="12">
    <location>
        <begin position="192"/>
        <end position="399"/>
    </location>
</feature>
<dbReference type="InterPro" id="IPR016136">
    <property type="entry name" value="DNA_helicase_N/primase_C"/>
</dbReference>
<evidence type="ECO:0000256" key="6">
    <source>
        <dbReference type="ARBA" id="ARBA00022840"/>
    </source>
</evidence>
<organism evidence="13">
    <name type="scientific">Ophidocladus simpliciusculus</name>
    <dbReference type="NCBI Taxonomy" id="1261574"/>
    <lineage>
        <taxon>Eukaryota</taxon>
        <taxon>Rhodophyta</taxon>
        <taxon>Florideophyceae</taxon>
        <taxon>Rhodymeniophycidae</taxon>
        <taxon>Ceramiales</taxon>
        <taxon>Rhodomelaceae</taxon>
        <taxon>Herposiphonieae</taxon>
        <taxon>Ophidocladus</taxon>
    </lineage>
</organism>
<keyword evidence="13" id="KW-0934">Plastid</keyword>
<geneLocation type="chloroplast" evidence="13"/>
<keyword evidence="6" id="KW-0067">ATP-binding</keyword>
<dbReference type="Pfam" id="PF00772">
    <property type="entry name" value="DnaB"/>
    <property type="match status" value="1"/>
</dbReference>
<dbReference type="GO" id="GO:0043139">
    <property type="term" value="F:5'-3' DNA helicase activity"/>
    <property type="evidence" value="ECO:0007669"/>
    <property type="project" value="UniProtKB-EC"/>
</dbReference>
<dbReference type="Gene3D" id="1.10.860.10">
    <property type="entry name" value="DNAb Helicase, Chain A"/>
    <property type="match status" value="1"/>
</dbReference>
<sequence>MKKLYKSKFIPQNYIAEEILIGIILIYPNLFSYMTRILKKEHFYLESTQIIYINLLDIYNYGQVNLVKLFYQLESNSLLYQIGGLKKITHMMKQSQIFIGSSNINNYTNTLIHLLNDNYIKRLIIQYGYNMIKLGYIYNIKNQYLYNKISYYLNFTESEILNNHNRESIIDIKNLISTKLLEIKYQKINSNNYIKNKIIRSGLIDLDRIIKNLPNNNLIILAGRPSIGKTSLAINIAHNIFTQQKINILILSLEMSSKEILNKLISIASKIEINNNITKKLNKQQWNNINKICKKLLNNNIYINDRHNIKIDYIENISQKLKKNNNIKLIIIDYLQLIEFSINEKNKYNRSQELGYITRKLKLLAQILKLPIIVLSQLNRNVEIRNEKEPLLSDLRESGCIDYKNHININHDLTNSINITNIKLIDIADKKNNLQKYIVRLISQYHHIVKKLYCFQEYTFSSSILKKQLCLTHNHSYLSDVKWIQCKQIILSTTINTIDNKINKNIYNKYLAIKKHYIHSLTINKYTKVYDIDKGKNFTILYKKTILHNSIEQDADIILMLYEKQGKIQPFKEKKILDIKIAKNRNGTTGLCEVLFTPQTTIFENINQNHI</sequence>
<protein>
    <recommendedName>
        <fullName evidence="9">DNA 5'-3' helicase</fullName>
        <ecNumber evidence="9">5.6.2.3</ecNumber>
    </recommendedName>
</protein>
<dbReference type="Gene3D" id="3.40.50.300">
    <property type="entry name" value="P-loop containing nucleotide triphosphate hydrolases"/>
    <property type="match status" value="2"/>
</dbReference>
<comment type="similarity">
    <text evidence="1">Belongs to the helicase family. DnaB subfamily.</text>
</comment>
<dbReference type="GO" id="GO:0016787">
    <property type="term" value="F:hydrolase activity"/>
    <property type="evidence" value="ECO:0007669"/>
    <property type="project" value="UniProtKB-KW"/>
</dbReference>
<dbReference type="Pfam" id="PF03796">
    <property type="entry name" value="DnaB_C"/>
    <property type="match status" value="1"/>
</dbReference>
<dbReference type="GeneID" id="33359155"/>
<keyword evidence="8" id="KW-0413">Isomerase</keyword>
<keyword evidence="5 13" id="KW-0347">Helicase</keyword>
<evidence type="ECO:0000256" key="7">
    <source>
        <dbReference type="ARBA" id="ARBA00023125"/>
    </source>
</evidence>
<evidence type="ECO:0000256" key="11">
    <source>
        <dbReference type="SAM" id="Phobius"/>
    </source>
</evidence>
<keyword evidence="4" id="KW-0378">Hydrolase</keyword>
<evidence type="ECO:0000256" key="8">
    <source>
        <dbReference type="ARBA" id="ARBA00023235"/>
    </source>
</evidence>
<evidence type="ECO:0000256" key="10">
    <source>
        <dbReference type="ARBA" id="ARBA00048954"/>
    </source>
</evidence>
<evidence type="ECO:0000256" key="2">
    <source>
        <dbReference type="ARBA" id="ARBA00022705"/>
    </source>
</evidence>
<dbReference type="GO" id="GO:0005524">
    <property type="term" value="F:ATP binding"/>
    <property type="evidence" value="ECO:0007669"/>
    <property type="project" value="UniProtKB-KW"/>
</dbReference>
<evidence type="ECO:0000256" key="9">
    <source>
        <dbReference type="ARBA" id="ARBA00044969"/>
    </source>
</evidence>
<keyword evidence="11" id="KW-0812">Transmembrane</keyword>
<dbReference type="InterPro" id="IPR007693">
    <property type="entry name" value="DNA_helicase_DnaB-like_N"/>
</dbReference>
<evidence type="ECO:0000256" key="1">
    <source>
        <dbReference type="ARBA" id="ARBA00008428"/>
    </source>
</evidence>
<accession>A0A1Z1MJ44</accession>
<dbReference type="EC" id="5.6.2.3" evidence="9"/>
<keyword evidence="11" id="KW-1133">Transmembrane helix</keyword>
<dbReference type="PROSITE" id="PS51199">
    <property type="entry name" value="SF4_HELICASE"/>
    <property type="match status" value="1"/>
</dbReference>
<reference evidence="13" key="1">
    <citation type="journal article" date="2017" name="J. Phycol.">
        <title>Analysis of chloroplast genomes and a supermatrix inform reclassification of the Rhodomelaceae (Rhodophyta).</title>
        <authorList>
            <person name="Diaz-Tapia P."/>
            <person name="Maggs C.A."/>
            <person name="West J.A."/>
            <person name="Verbruggen H."/>
        </authorList>
    </citation>
    <scope>NUCLEOTIDE SEQUENCE</scope>
    <source>
        <strain evidence="13">PD949</strain>
    </source>
</reference>